<feature type="compositionally biased region" description="Low complexity" evidence="1">
    <location>
        <begin position="117"/>
        <end position="128"/>
    </location>
</feature>
<organism evidence="4 5">
    <name type="scientific">Saccharothrix coeruleofusca</name>
    <dbReference type="NCBI Taxonomy" id="33919"/>
    <lineage>
        <taxon>Bacteria</taxon>
        <taxon>Bacillati</taxon>
        <taxon>Actinomycetota</taxon>
        <taxon>Actinomycetes</taxon>
        <taxon>Pseudonocardiales</taxon>
        <taxon>Pseudonocardiaceae</taxon>
        <taxon>Saccharothrix</taxon>
    </lineage>
</organism>
<feature type="transmembrane region" description="Helical" evidence="2">
    <location>
        <begin position="274"/>
        <end position="293"/>
    </location>
</feature>
<feature type="region of interest" description="Disordered" evidence="1">
    <location>
        <begin position="112"/>
        <end position="190"/>
    </location>
</feature>
<dbReference type="AlphaFoldDB" id="A0A918EF42"/>
<evidence type="ECO:0000256" key="2">
    <source>
        <dbReference type="SAM" id="Phobius"/>
    </source>
</evidence>
<comment type="caution">
    <text evidence="4">The sequence shown here is derived from an EMBL/GenBank/DDBJ whole genome shotgun (WGS) entry which is preliminary data.</text>
</comment>
<feature type="compositionally biased region" description="Low complexity" evidence="1">
    <location>
        <begin position="137"/>
        <end position="185"/>
    </location>
</feature>
<evidence type="ECO:0000256" key="3">
    <source>
        <dbReference type="SAM" id="SignalP"/>
    </source>
</evidence>
<accession>A0A918EF42</accession>
<keyword evidence="2" id="KW-0472">Membrane</keyword>
<reference evidence="4" key="2">
    <citation type="submission" date="2020-09" db="EMBL/GenBank/DDBJ databases">
        <authorList>
            <person name="Sun Q."/>
            <person name="Ohkuma M."/>
        </authorList>
    </citation>
    <scope>NUCLEOTIDE SEQUENCE</scope>
    <source>
        <strain evidence="4">JCM 3313</strain>
    </source>
</reference>
<feature type="chain" id="PRO_5037824272" evidence="3">
    <location>
        <begin position="28"/>
        <end position="304"/>
    </location>
</feature>
<protein>
    <submittedName>
        <fullName evidence="4">Uncharacterized protein</fullName>
    </submittedName>
</protein>
<keyword evidence="3" id="KW-0732">Signal</keyword>
<name>A0A918EF42_9PSEU</name>
<sequence>MRTAGTLALLGVVAYGATALVAAPASAQPQAPSLTLSVASGPAGTRFTASWTGLYPGRDCRDYAVQILWDGRTAIGGGPLGWRGSGSGSAVVPSGATPGGHQVTARPLCGSSGNPGATFTVTVPQPTTTAPPPAPTTAPQATTTAPAPTTTTRPTTTTTAPTTTTTTTTGSSGSTPPTSQSEPTSGDGVLTLDREHVQPGDPLTATGTGCQPGATVTLSSQDQDLGTTTADGTGRFSTGVEFTTVQPGRHVIRADCGIVLVGSVDVAVTSSTSGTTPTLVVVGLVLLLGAALLRRQFAGLRRRA</sequence>
<reference evidence="4" key="1">
    <citation type="journal article" date="2014" name="Int. J. Syst. Evol. Microbiol.">
        <title>Complete genome sequence of Corynebacterium casei LMG S-19264T (=DSM 44701T), isolated from a smear-ripened cheese.</title>
        <authorList>
            <consortium name="US DOE Joint Genome Institute (JGI-PGF)"/>
            <person name="Walter F."/>
            <person name="Albersmeier A."/>
            <person name="Kalinowski J."/>
            <person name="Ruckert C."/>
        </authorList>
    </citation>
    <scope>NUCLEOTIDE SEQUENCE</scope>
    <source>
        <strain evidence="4">JCM 3313</strain>
    </source>
</reference>
<feature type="signal peptide" evidence="3">
    <location>
        <begin position="1"/>
        <end position="27"/>
    </location>
</feature>
<evidence type="ECO:0000256" key="1">
    <source>
        <dbReference type="SAM" id="MobiDB-lite"/>
    </source>
</evidence>
<evidence type="ECO:0000313" key="4">
    <source>
        <dbReference type="EMBL" id="GGP62284.1"/>
    </source>
</evidence>
<dbReference type="EMBL" id="BMRG01000007">
    <property type="protein sequence ID" value="GGP62284.1"/>
    <property type="molecule type" value="Genomic_DNA"/>
</dbReference>
<evidence type="ECO:0000313" key="5">
    <source>
        <dbReference type="Proteomes" id="UP000639606"/>
    </source>
</evidence>
<keyword evidence="5" id="KW-1185">Reference proteome</keyword>
<dbReference type="Proteomes" id="UP000639606">
    <property type="component" value="Unassembled WGS sequence"/>
</dbReference>
<gene>
    <name evidence="4" type="ORF">GCM10010185_38340</name>
</gene>
<keyword evidence="2" id="KW-0812">Transmembrane</keyword>
<dbReference type="RefSeq" id="WP_229795890.1">
    <property type="nucleotide sequence ID" value="NZ_BMRG01000007.1"/>
</dbReference>
<proteinExistence type="predicted"/>
<keyword evidence="2" id="KW-1133">Transmembrane helix</keyword>